<dbReference type="InterPro" id="IPR011231">
    <property type="entry name" value="Phage_VT1-Sakai_H0018"/>
</dbReference>
<sequence>MRNYIQKGDDITVDSPADVLSGAGVIIGNLFGVANGDAQTGKPVVLSTVGVFDLPKTTANDITVGAALYWNDTAKEVTTTASGNTKIGVAIAAKSGAGTVATRLNGTF</sequence>
<organism evidence="1">
    <name type="scientific">Sulfitobacter sp. TCYB15</name>
    <dbReference type="NCBI Taxonomy" id="3229275"/>
    <lineage>
        <taxon>Bacteria</taxon>
        <taxon>Pseudomonadati</taxon>
        <taxon>Pseudomonadota</taxon>
        <taxon>Alphaproteobacteria</taxon>
        <taxon>Rhodobacterales</taxon>
        <taxon>Roseobacteraceae</taxon>
        <taxon>Sulfitobacter</taxon>
    </lineage>
</organism>
<gene>
    <name evidence="1" type="ORF">ABM428_04650</name>
</gene>
<dbReference type="Pfam" id="PF09956">
    <property type="entry name" value="Phage_cement_2"/>
    <property type="match status" value="1"/>
</dbReference>
<protein>
    <submittedName>
        <fullName evidence="1">DUF2190 family protein</fullName>
    </submittedName>
</protein>
<dbReference type="AlphaFoldDB" id="A0AAU8C5G2"/>
<evidence type="ECO:0000313" key="1">
    <source>
        <dbReference type="EMBL" id="XCF11136.1"/>
    </source>
</evidence>
<proteinExistence type="predicted"/>
<dbReference type="RefSeq" id="WP_132997096.1">
    <property type="nucleotide sequence ID" value="NZ_CP159193.1"/>
</dbReference>
<reference evidence="1" key="2">
    <citation type="submission" date="2024-06" db="EMBL/GenBank/DDBJ databases">
        <authorList>
            <person name="Deng Y."/>
        </authorList>
    </citation>
    <scope>NUCLEOTIDE SEQUENCE</scope>
    <source>
        <strain evidence="1">TCYB15</strain>
    </source>
</reference>
<dbReference type="KEGG" id="suly:ABM428_04650"/>
<dbReference type="PIRSF" id="PIRSF030771">
    <property type="entry name" value="UCP030771"/>
    <property type="match status" value="1"/>
</dbReference>
<name>A0AAU8C5G2_9RHOB</name>
<accession>A0AAU8C5G2</accession>
<dbReference type="EMBL" id="CP159193">
    <property type="protein sequence ID" value="XCF11136.1"/>
    <property type="molecule type" value="Genomic_DNA"/>
</dbReference>
<reference evidence="1" key="1">
    <citation type="journal article" date="2020" name="Int. J. Syst. Evol. Microbiol.">
        <title>Notification of changes in taxonomic opinion previously published outside the IJSEM.</title>
        <authorList>
            <person name="Oren A."/>
            <person name="Garrity G."/>
        </authorList>
    </citation>
    <scope>NUCLEOTIDE SEQUENCE</scope>
    <source>
        <strain evidence="1">TCYB15</strain>
    </source>
</reference>